<organism evidence="3 4">
    <name type="scientific">Hevea brasiliensis</name>
    <name type="common">Para rubber tree</name>
    <name type="synonym">Siphonia brasiliensis</name>
    <dbReference type="NCBI Taxonomy" id="3981"/>
    <lineage>
        <taxon>Eukaryota</taxon>
        <taxon>Viridiplantae</taxon>
        <taxon>Streptophyta</taxon>
        <taxon>Embryophyta</taxon>
        <taxon>Tracheophyta</taxon>
        <taxon>Spermatophyta</taxon>
        <taxon>Magnoliopsida</taxon>
        <taxon>eudicotyledons</taxon>
        <taxon>Gunneridae</taxon>
        <taxon>Pentapetalae</taxon>
        <taxon>rosids</taxon>
        <taxon>fabids</taxon>
        <taxon>Malpighiales</taxon>
        <taxon>Euphorbiaceae</taxon>
        <taxon>Crotonoideae</taxon>
        <taxon>Micrandreae</taxon>
        <taxon>Hevea</taxon>
    </lineage>
</organism>
<evidence type="ECO:0008006" key="5">
    <source>
        <dbReference type="Google" id="ProtNLM"/>
    </source>
</evidence>
<evidence type="ECO:0000313" key="4">
    <source>
        <dbReference type="Proteomes" id="UP001174677"/>
    </source>
</evidence>
<dbReference type="PANTHER" id="PTHR31286">
    <property type="entry name" value="GLYCINE-RICH CELL WALL STRUCTURAL PROTEIN 1.8-LIKE"/>
    <property type="match status" value="1"/>
</dbReference>
<dbReference type="PANTHER" id="PTHR31286:SF153">
    <property type="entry name" value="DUF4283 DOMAIN PROTEIN"/>
    <property type="match status" value="1"/>
</dbReference>
<evidence type="ECO:0000259" key="2">
    <source>
        <dbReference type="Pfam" id="PF14392"/>
    </source>
</evidence>
<dbReference type="InterPro" id="IPR040256">
    <property type="entry name" value="At4g02000-like"/>
</dbReference>
<evidence type="ECO:0000259" key="1">
    <source>
        <dbReference type="Pfam" id="PF14111"/>
    </source>
</evidence>
<dbReference type="Pfam" id="PF14111">
    <property type="entry name" value="DUF4283"/>
    <property type="match status" value="1"/>
</dbReference>
<keyword evidence="4" id="KW-1185">Reference proteome</keyword>
<feature type="domain" description="DUF4283" evidence="1">
    <location>
        <begin position="2"/>
        <end position="80"/>
    </location>
</feature>
<dbReference type="Pfam" id="PF14392">
    <property type="entry name" value="zf-CCHC_4"/>
    <property type="match status" value="1"/>
</dbReference>
<protein>
    <recommendedName>
        <fullName evidence="5">DUF4283 domain-containing protein</fullName>
    </recommendedName>
</protein>
<reference evidence="3 4" key="1">
    <citation type="journal article" date="2023" name="Plant Biotechnol. J.">
        <title>Chromosome-level wild Hevea brasiliensis genome provides new tools for genomic-assisted breeding and valuable loci to elevate rubber yield.</title>
        <authorList>
            <person name="Cheng H."/>
            <person name="Song X."/>
            <person name="Hu Y."/>
            <person name="Wu T."/>
            <person name="Yang Q."/>
            <person name="An Z."/>
            <person name="Feng S."/>
            <person name="Deng Z."/>
            <person name="Wu W."/>
            <person name="Zeng X."/>
            <person name="Tu M."/>
            <person name="Wang X."/>
            <person name="Huang H."/>
        </authorList>
    </citation>
    <scope>NUCLEOTIDE SEQUENCE [LARGE SCALE GENOMIC DNA]</scope>
    <source>
        <strain evidence="3">MT/VB/25A 57/8</strain>
    </source>
</reference>
<gene>
    <name evidence="3" type="ORF">P3X46_032329</name>
</gene>
<dbReference type="InterPro" id="IPR025836">
    <property type="entry name" value="Zn_knuckle_CX2CX4HX4C"/>
</dbReference>
<sequence>MCLMHYFITDCVINFNAMKHTVATLWHLGKGICIKELGSSLFMFQFFHEVDVSRVVDLSPWSFDQHLLLFKRLNSNEQPTNVQLFHTLMWVQLHALPLGFMLERMASTIGNFIGGFVEADSSNYFSISRSYMRIRVCIDVQLALKRHLKINKAGRDWVWVTFKYECLSTFCFICGKLGHFERFV</sequence>
<dbReference type="InterPro" id="IPR025558">
    <property type="entry name" value="DUF4283"/>
</dbReference>
<name>A0ABQ9KFN3_HEVBR</name>
<dbReference type="Proteomes" id="UP001174677">
    <property type="component" value="Chromosome 18"/>
</dbReference>
<feature type="domain" description="Zinc knuckle CX2CX4HX4C" evidence="2">
    <location>
        <begin position="139"/>
        <end position="183"/>
    </location>
</feature>
<comment type="caution">
    <text evidence="3">The sequence shown here is derived from an EMBL/GenBank/DDBJ whole genome shotgun (WGS) entry which is preliminary data.</text>
</comment>
<proteinExistence type="predicted"/>
<dbReference type="EMBL" id="JARPOI010000018">
    <property type="protein sequence ID" value="KAJ9135110.1"/>
    <property type="molecule type" value="Genomic_DNA"/>
</dbReference>
<evidence type="ECO:0000313" key="3">
    <source>
        <dbReference type="EMBL" id="KAJ9135110.1"/>
    </source>
</evidence>
<accession>A0ABQ9KFN3</accession>